<dbReference type="Ensembl" id="ENSSVLT00005027787.1">
    <property type="protein sequence ID" value="ENSSVLP00005024999.1"/>
    <property type="gene ID" value="ENSSVLG00005019731.1"/>
</dbReference>
<keyword evidence="2" id="KW-0677">Repeat</keyword>
<dbReference type="GO" id="GO:0042393">
    <property type="term" value="F:histone binding"/>
    <property type="evidence" value="ECO:0007669"/>
    <property type="project" value="TreeGrafter"/>
</dbReference>
<comment type="function">
    <text evidence="4">Multifunctional protein that is involved in the regulation of many processes.</text>
</comment>
<dbReference type="AlphaFoldDB" id="A0A8D2DJP7"/>
<dbReference type="OrthoDB" id="2160613at2759"/>
<comment type="subcellular location">
    <subcellularLocation>
        <location evidence="4">Nucleus</location>
    </subcellularLocation>
</comment>
<organism evidence="6 7">
    <name type="scientific">Sciurus vulgaris</name>
    <name type="common">Eurasian red squirrel</name>
    <dbReference type="NCBI Taxonomy" id="55149"/>
    <lineage>
        <taxon>Eukaryota</taxon>
        <taxon>Metazoa</taxon>
        <taxon>Chordata</taxon>
        <taxon>Craniata</taxon>
        <taxon>Vertebrata</taxon>
        <taxon>Euteleostomi</taxon>
        <taxon>Mammalia</taxon>
        <taxon>Eutheria</taxon>
        <taxon>Euarchontoglires</taxon>
        <taxon>Glires</taxon>
        <taxon>Rodentia</taxon>
        <taxon>Sciuromorpha</taxon>
        <taxon>Sciuridae</taxon>
        <taxon>Sciurinae</taxon>
        <taxon>Sciurini</taxon>
        <taxon>Sciurus</taxon>
    </lineage>
</organism>
<evidence type="ECO:0000256" key="1">
    <source>
        <dbReference type="ARBA" id="ARBA00022614"/>
    </source>
</evidence>
<keyword evidence="4" id="KW-0539">Nucleus</keyword>
<dbReference type="GeneTree" id="ENSGT00950000182907"/>
<dbReference type="Gene3D" id="3.80.10.10">
    <property type="entry name" value="Ribonuclease Inhibitor"/>
    <property type="match status" value="1"/>
</dbReference>
<keyword evidence="7" id="KW-1185">Reference proteome</keyword>
<protein>
    <recommendedName>
        <fullName evidence="4">Acidic leucine-rich nuclear phosphoprotein 32 family member</fullName>
    </recommendedName>
</protein>
<evidence type="ECO:0000256" key="2">
    <source>
        <dbReference type="ARBA" id="ARBA00022737"/>
    </source>
</evidence>
<dbReference type="InterPro" id="IPR032675">
    <property type="entry name" value="LRR_dom_sf"/>
</dbReference>
<reference evidence="6" key="2">
    <citation type="submission" date="2025-09" db="UniProtKB">
        <authorList>
            <consortium name="Ensembl"/>
        </authorList>
    </citation>
    <scope>IDENTIFICATION</scope>
</reference>
<evidence type="ECO:0000256" key="5">
    <source>
        <dbReference type="SAM" id="MobiDB-lite"/>
    </source>
</evidence>
<feature type="compositionally biased region" description="Low complexity" evidence="5">
    <location>
        <begin position="1"/>
        <end position="24"/>
    </location>
</feature>
<name>A0A8D2DJP7_SCIVU</name>
<evidence type="ECO:0000256" key="4">
    <source>
        <dbReference type="RuleBase" id="RU369103"/>
    </source>
</evidence>
<dbReference type="InterPro" id="IPR045081">
    <property type="entry name" value="AN32"/>
</dbReference>
<feature type="region of interest" description="Disordered" evidence="5">
    <location>
        <begin position="1"/>
        <end position="34"/>
    </location>
</feature>
<dbReference type="Proteomes" id="UP000694564">
    <property type="component" value="Chromosome 15"/>
</dbReference>
<dbReference type="GO" id="GO:0042981">
    <property type="term" value="P:regulation of apoptotic process"/>
    <property type="evidence" value="ECO:0007669"/>
    <property type="project" value="TreeGrafter"/>
</dbReference>
<comment type="similarity">
    <text evidence="3 4">Belongs to the ANP32 family.</text>
</comment>
<evidence type="ECO:0000313" key="6">
    <source>
        <dbReference type="Ensembl" id="ENSSVLP00005024999.1"/>
    </source>
</evidence>
<evidence type="ECO:0000256" key="3">
    <source>
        <dbReference type="ARBA" id="ARBA00025777"/>
    </source>
</evidence>
<proteinExistence type="inferred from homology"/>
<keyword evidence="1 4" id="KW-0433">Leucine-rich repeat</keyword>
<evidence type="ECO:0000313" key="7">
    <source>
        <dbReference type="Proteomes" id="UP000694564"/>
    </source>
</evidence>
<dbReference type="PANTHER" id="PTHR11375:SF2">
    <property type="entry name" value="ACIDIC LEUCINE-RICH NUCLEAR PHOSPHOPROTEIN 32 FAMILY MEMBER B"/>
    <property type="match status" value="1"/>
</dbReference>
<reference evidence="6" key="1">
    <citation type="submission" date="2025-08" db="UniProtKB">
        <authorList>
            <consortium name="Ensembl"/>
        </authorList>
    </citation>
    <scope>IDENTIFICATION</scope>
</reference>
<dbReference type="PANTHER" id="PTHR11375">
    <property type="entry name" value="ACIDIC LEUCINE-RICH NUCLEAR PHOSPHOPROTEIN 32"/>
    <property type="match status" value="1"/>
</dbReference>
<sequence>GPCPGRLAPRCGRAAAPRASSGAPQRHVGGRRLPPPVRELVLDNCKSNDGKIEGLTAEFVNLEFLSLINIGLISVSNLPKLPKLKKVSIFSLSKRELT</sequence>
<accession>A0A8D2DJP7</accession>
<dbReference type="GO" id="GO:0005634">
    <property type="term" value="C:nucleus"/>
    <property type="evidence" value="ECO:0007669"/>
    <property type="project" value="UniProtKB-SubCell"/>
</dbReference>